<gene>
    <name evidence="2" type="ORF">EF807_00530</name>
</gene>
<keyword evidence="1" id="KW-0812">Transmembrane</keyword>
<feature type="transmembrane region" description="Helical" evidence="1">
    <location>
        <begin position="74"/>
        <end position="98"/>
    </location>
</feature>
<dbReference type="AlphaFoldDB" id="A0A520KYV5"/>
<protein>
    <submittedName>
        <fullName evidence="2">DUF2178 domain-containing protein</fullName>
    </submittedName>
</protein>
<proteinExistence type="predicted"/>
<reference evidence="2 3" key="1">
    <citation type="journal article" date="2019" name="Nat. Microbiol.">
        <title>Wide diversity of methane and short-chain alkane metabolisms in uncultured archaea.</title>
        <authorList>
            <person name="Borrel G."/>
            <person name="Adam P.S."/>
            <person name="McKay L.J."/>
            <person name="Chen L.X."/>
            <person name="Sierra-Garcia I.N."/>
            <person name="Sieber C.M."/>
            <person name="Letourneur Q."/>
            <person name="Ghozlane A."/>
            <person name="Andersen G.L."/>
            <person name="Li W.J."/>
            <person name="Hallam S.J."/>
            <person name="Muyzer G."/>
            <person name="de Oliveira V.M."/>
            <person name="Inskeep W.P."/>
            <person name="Banfield J.F."/>
            <person name="Gribaldo S."/>
        </authorList>
    </citation>
    <scope>NUCLEOTIDE SEQUENCE [LARGE SCALE GENOMIC DNA]</scope>
    <source>
        <strain evidence="2">NM1b</strain>
    </source>
</reference>
<evidence type="ECO:0000313" key="2">
    <source>
        <dbReference type="EMBL" id="RZN73551.1"/>
    </source>
</evidence>
<dbReference type="EMBL" id="RXIL01000008">
    <property type="protein sequence ID" value="RZN73551.1"/>
    <property type="molecule type" value="Genomic_DNA"/>
</dbReference>
<name>A0A520KYV5_9EURY</name>
<evidence type="ECO:0000256" key="1">
    <source>
        <dbReference type="SAM" id="Phobius"/>
    </source>
</evidence>
<dbReference type="Proteomes" id="UP000320766">
    <property type="component" value="Unassembled WGS sequence"/>
</dbReference>
<sequence>MENKKEIKRVQVIFLVALLGSIGLGYALGFLIGSYWVAFSIILVGALSSAIYIKRVTDRYKLGDERSDYIDGRASALAFKISFATSGVLLAVISGVYVELEVQIPSLVVLGPIVALMGFTYAISSHYYTKKYS</sequence>
<feature type="transmembrane region" description="Helical" evidence="1">
    <location>
        <begin position="12"/>
        <end position="29"/>
    </location>
</feature>
<accession>A0A520KYV5</accession>
<organism evidence="2 3">
    <name type="scientific">Candidatus Methanolliviera hydrocarbonicum</name>
    <dbReference type="NCBI Taxonomy" id="2491085"/>
    <lineage>
        <taxon>Archaea</taxon>
        <taxon>Methanobacteriati</taxon>
        <taxon>Methanobacteriota</taxon>
        <taxon>Candidatus Methanoliparia</taxon>
        <taxon>Candidatus Methanoliparales</taxon>
        <taxon>Candidatus Methanollivieraceae</taxon>
        <taxon>Candidatus Methanolliviera</taxon>
    </lineage>
</organism>
<feature type="transmembrane region" description="Helical" evidence="1">
    <location>
        <begin position="35"/>
        <end position="53"/>
    </location>
</feature>
<dbReference type="InterPro" id="IPR019235">
    <property type="entry name" value="DUF2178_TM"/>
</dbReference>
<dbReference type="Pfam" id="PF09946">
    <property type="entry name" value="DUF2178"/>
    <property type="match status" value="1"/>
</dbReference>
<feature type="transmembrane region" description="Helical" evidence="1">
    <location>
        <begin position="104"/>
        <end position="123"/>
    </location>
</feature>
<keyword evidence="1" id="KW-1133">Transmembrane helix</keyword>
<evidence type="ECO:0000313" key="3">
    <source>
        <dbReference type="Proteomes" id="UP000320766"/>
    </source>
</evidence>
<comment type="caution">
    <text evidence="2">The sequence shown here is derived from an EMBL/GenBank/DDBJ whole genome shotgun (WGS) entry which is preliminary data.</text>
</comment>
<keyword evidence="1" id="KW-0472">Membrane</keyword>